<dbReference type="GO" id="GO:0008360">
    <property type="term" value="P:regulation of cell shape"/>
    <property type="evidence" value="ECO:0007669"/>
    <property type="project" value="UniProtKB-KW"/>
</dbReference>
<keyword evidence="3 10" id="KW-0132">Cell division</keyword>
<keyword evidence="4 10" id="KW-0547">Nucleotide-binding</keyword>
<evidence type="ECO:0000256" key="5">
    <source>
        <dbReference type="ARBA" id="ARBA00022840"/>
    </source>
</evidence>
<keyword evidence="8 10" id="KW-0131">Cell cycle</keyword>
<dbReference type="Pfam" id="PF01225">
    <property type="entry name" value="Mur_ligase"/>
    <property type="match status" value="1"/>
</dbReference>
<dbReference type="InterPro" id="IPR036615">
    <property type="entry name" value="Mur_ligase_C_dom_sf"/>
</dbReference>
<dbReference type="RefSeq" id="WP_035061565.1">
    <property type="nucleotide sequence ID" value="NZ_AXCZ01000131.1"/>
</dbReference>
<dbReference type="InterPro" id="IPR000713">
    <property type="entry name" value="Mur_ligase_N"/>
</dbReference>
<dbReference type="Gene3D" id="3.40.1190.10">
    <property type="entry name" value="Mur-like, catalytic domain"/>
    <property type="match status" value="1"/>
</dbReference>
<dbReference type="GO" id="GO:0051301">
    <property type="term" value="P:cell division"/>
    <property type="evidence" value="ECO:0007669"/>
    <property type="project" value="UniProtKB-KW"/>
</dbReference>
<evidence type="ECO:0000256" key="9">
    <source>
        <dbReference type="ARBA" id="ARBA00023316"/>
    </source>
</evidence>
<dbReference type="EC" id="6.3.2.10" evidence="10 11"/>
<evidence type="ECO:0000313" key="15">
    <source>
        <dbReference type="EMBL" id="KGM10834.1"/>
    </source>
</evidence>
<comment type="function">
    <text evidence="10 11">Involved in cell wall formation. Catalyzes the final step in the synthesis of UDP-N-acetylmuramoyl-pentapeptide, the precursor of murein.</text>
</comment>
<dbReference type="InterPro" id="IPR004101">
    <property type="entry name" value="Mur_ligase_C"/>
</dbReference>
<dbReference type="GO" id="GO:0071555">
    <property type="term" value="P:cell wall organization"/>
    <property type="evidence" value="ECO:0007669"/>
    <property type="project" value="UniProtKB-KW"/>
</dbReference>
<evidence type="ECO:0000256" key="6">
    <source>
        <dbReference type="ARBA" id="ARBA00022960"/>
    </source>
</evidence>
<keyword evidence="16" id="KW-1185">Reference proteome</keyword>
<dbReference type="SUPFAM" id="SSF63418">
    <property type="entry name" value="MurE/MurF N-terminal domain"/>
    <property type="match status" value="1"/>
</dbReference>
<feature type="domain" description="Mur ligase N-terminal catalytic" evidence="12">
    <location>
        <begin position="29"/>
        <end position="97"/>
    </location>
</feature>
<feature type="domain" description="Mur ligase central" evidence="14">
    <location>
        <begin position="114"/>
        <end position="301"/>
    </location>
</feature>
<dbReference type="Pfam" id="PF02875">
    <property type="entry name" value="Mur_ligase_C"/>
    <property type="match status" value="1"/>
</dbReference>
<dbReference type="PANTHER" id="PTHR43024:SF1">
    <property type="entry name" value="UDP-N-ACETYLMURAMOYL-TRIPEPTIDE--D-ALANYL-D-ALANINE LIGASE"/>
    <property type="match status" value="1"/>
</dbReference>
<evidence type="ECO:0000256" key="3">
    <source>
        <dbReference type="ARBA" id="ARBA00022618"/>
    </source>
</evidence>
<evidence type="ECO:0000259" key="13">
    <source>
        <dbReference type="Pfam" id="PF02875"/>
    </source>
</evidence>
<evidence type="ECO:0000259" key="14">
    <source>
        <dbReference type="Pfam" id="PF08245"/>
    </source>
</evidence>
<comment type="subcellular location">
    <subcellularLocation>
        <location evidence="10 11">Cytoplasm</location>
    </subcellularLocation>
</comment>
<comment type="caution">
    <text evidence="15">The sequence shown here is derived from an EMBL/GenBank/DDBJ whole genome shotgun (WGS) entry which is preliminary data.</text>
</comment>
<keyword evidence="1 10" id="KW-0963">Cytoplasm</keyword>
<evidence type="ECO:0000256" key="2">
    <source>
        <dbReference type="ARBA" id="ARBA00022598"/>
    </source>
</evidence>
<evidence type="ECO:0000259" key="12">
    <source>
        <dbReference type="Pfam" id="PF01225"/>
    </source>
</evidence>
<dbReference type="GO" id="GO:0005524">
    <property type="term" value="F:ATP binding"/>
    <property type="evidence" value="ECO:0007669"/>
    <property type="project" value="UniProtKB-UniRule"/>
</dbReference>
<keyword evidence="7 10" id="KW-0573">Peptidoglycan synthesis</keyword>
<comment type="pathway">
    <text evidence="10 11">Cell wall biogenesis; peptidoglycan biosynthesis.</text>
</comment>
<organism evidence="15 16">
    <name type="scientific">Cellulomonas bogoriensis 69B4 = DSM 16987</name>
    <dbReference type="NCBI Taxonomy" id="1386082"/>
    <lineage>
        <taxon>Bacteria</taxon>
        <taxon>Bacillati</taxon>
        <taxon>Actinomycetota</taxon>
        <taxon>Actinomycetes</taxon>
        <taxon>Micrococcales</taxon>
        <taxon>Cellulomonadaceae</taxon>
        <taxon>Cellulomonas</taxon>
    </lineage>
</organism>
<keyword evidence="9 10" id="KW-0961">Cell wall biogenesis/degradation</keyword>
<dbReference type="GO" id="GO:0008766">
    <property type="term" value="F:UDP-N-acetylmuramoylalanyl-D-glutamyl-2,6-diaminopimelate-D-alanyl-D-alanine ligase activity"/>
    <property type="evidence" value="ECO:0007669"/>
    <property type="project" value="RHEA"/>
</dbReference>
<proteinExistence type="inferred from homology"/>
<feature type="binding site" evidence="10">
    <location>
        <begin position="116"/>
        <end position="122"/>
    </location>
    <ligand>
        <name>ATP</name>
        <dbReference type="ChEBI" id="CHEBI:30616"/>
    </ligand>
</feature>
<keyword evidence="5 10" id="KW-0067">ATP-binding</keyword>
<comment type="similarity">
    <text evidence="10">Belongs to the MurCDEF family. MurF subfamily.</text>
</comment>
<evidence type="ECO:0000313" key="16">
    <source>
        <dbReference type="Proteomes" id="UP000054314"/>
    </source>
</evidence>
<accession>A0A0A0BUM6</accession>
<dbReference type="Gene3D" id="3.90.190.20">
    <property type="entry name" value="Mur ligase, C-terminal domain"/>
    <property type="match status" value="1"/>
</dbReference>
<protein>
    <recommendedName>
        <fullName evidence="10 11">UDP-N-acetylmuramoyl-tripeptide--D-alanyl-D-alanine ligase</fullName>
        <ecNumber evidence="10 11">6.3.2.10</ecNumber>
    </recommendedName>
    <alternativeName>
        <fullName evidence="10">D-alanyl-D-alanine-adding enzyme</fullName>
    </alternativeName>
</protein>
<dbReference type="HAMAP" id="MF_02019">
    <property type="entry name" value="MurF"/>
    <property type="match status" value="1"/>
</dbReference>
<dbReference type="InterPro" id="IPR035911">
    <property type="entry name" value="MurE/MurF_N"/>
</dbReference>
<evidence type="ECO:0000256" key="8">
    <source>
        <dbReference type="ARBA" id="ARBA00023306"/>
    </source>
</evidence>
<keyword evidence="6 10" id="KW-0133">Cell shape</keyword>
<dbReference type="InterPro" id="IPR013221">
    <property type="entry name" value="Mur_ligase_cen"/>
</dbReference>
<dbReference type="EMBL" id="AXCZ01000131">
    <property type="protein sequence ID" value="KGM10834.1"/>
    <property type="molecule type" value="Genomic_DNA"/>
</dbReference>
<evidence type="ECO:0000256" key="4">
    <source>
        <dbReference type="ARBA" id="ARBA00022741"/>
    </source>
</evidence>
<dbReference type="Pfam" id="PF08245">
    <property type="entry name" value="Mur_ligase_M"/>
    <property type="match status" value="1"/>
</dbReference>
<dbReference type="PANTHER" id="PTHR43024">
    <property type="entry name" value="UDP-N-ACETYLMURAMOYL-TRIPEPTIDE--D-ALANYL-D-ALANINE LIGASE"/>
    <property type="match status" value="1"/>
</dbReference>
<evidence type="ECO:0000256" key="10">
    <source>
        <dbReference type="HAMAP-Rule" id="MF_02019"/>
    </source>
</evidence>
<dbReference type="SUPFAM" id="SSF53244">
    <property type="entry name" value="MurD-like peptide ligases, peptide-binding domain"/>
    <property type="match status" value="1"/>
</dbReference>
<dbReference type="OrthoDB" id="9800958at2"/>
<sequence>MIDLSPAEIAAVTGGRLVGDPADVTGPVVTDSRQVVPGSLFAAIAGEQVDGHAFAAQAVDSGAAVVLGSREVRDEADQVVPMILVEDVTVALGVLAKEVLARLRRAGDLDVVAVTGSVGKTTTKDVLAQLLEADGPTVWPERSFNNEIGLPLTVLRADATTRHLVLEMGASGVGHIAYLTDIAPPDVAVVLKVGSAHLGEFGGIEAVARAKAEIVVGLLPGGTTVLNVDDARVAAMAAVAPGPVLTFGEDRRADVRAVDVSLDDQGRARMTLEHGDASASAHLTLVGAHHVHNALAAVAACRVLGLDLAVLAERLSGARALSPHRMQVTERPDGVTVIDDSYNANPDSVRAALQALAVRGRGRRTVAVLGEMLELGEDSVDAHDRIGRLAVRLDVSRLVVVGDGARAIHTGAVQEGSWGEESRLLPDVDAAAQWLRSELRAGDVVLVKSSHGAGLWRLADLLVAEGQA</sequence>
<reference evidence="15 16" key="1">
    <citation type="submission" date="2013-08" db="EMBL/GenBank/DDBJ databases">
        <title>Genome sequencing of Cellulomonas bogoriensis 69B4.</title>
        <authorList>
            <person name="Chen F."/>
            <person name="Li Y."/>
            <person name="Wang G."/>
        </authorList>
    </citation>
    <scope>NUCLEOTIDE SEQUENCE [LARGE SCALE GENOMIC DNA]</scope>
    <source>
        <strain evidence="15 16">69B4</strain>
    </source>
</reference>
<dbReference type="NCBIfam" id="TIGR01143">
    <property type="entry name" value="murF"/>
    <property type="match status" value="1"/>
</dbReference>
<dbReference type="Proteomes" id="UP000054314">
    <property type="component" value="Unassembled WGS sequence"/>
</dbReference>
<keyword evidence="2 10" id="KW-0436">Ligase</keyword>
<dbReference type="AlphaFoldDB" id="A0A0A0BUM6"/>
<gene>
    <name evidence="10" type="primary">murF</name>
    <name evidence="15" type="ORF">N869_04200</name>
</gene>
<dbReference type="InterPro" id="IPR051046">
    <property type="entry name" value="MurCDEF_CellWall_CoF430Synth"/>
</dbReference>
<dbReference type="GO" id="GO:0009252">
    <property type="term" value="P:peptidoglycan biosynthetic process"/>
    <property type="evidence" value="ECO:0007669"/>
    <property type="project" value="UniProtKB-UniRule"/>
</dbReference>
<dbReference type="InterPro" id="IPR036565">
    <property type="entry name" value="Mur-like_cat_sf"/>
</dbReference>
<dbReference type="UniPathway" id="UPA00219"/>
<dbReference type="GO" id="GO:0047480">
    <property type="term" value="F:UDP-N-acetylmuramoyl-tripeptide-D-alanyl-D-alanine ligase activity"/>
    <property type="evidence" value="ECO:0007669"/>
    <property type="project" value="UniProtKB-UniRule"/>
</dbReference>
<dbReference type="SUPFAM" id="SSF53623">
    <property type="entry name" value="MurD-like peptide ligases, catalytic domain"/>
    <property type="match status" value="1"/>
</dbReference>
<evidence type="ECO:0000256" key="7">
    <source>
        <dbReference type="ARBA" id="ARBA00022984"/>
    </source>
</evidence>
<dbReference type="InterPro" id="IPR005863">
    <property type="entry name" value="UDP-N-AcMur_synth"/>
</dbReference>
<comment type="catalytic activity">
    <reaction evidence="10 11">
        <text>D-alanyl-D-alanine + UDP-N-acetyl-alpha-D-muramoyl-L-alanyl-gamma-D-glutamyl-meso-2,6-diaminopimelate + ATP = UDP-N-acetyl-alpha-D-muramoyl-L-alanyl-gamma-D-glutamyl-meso-2,6-diaminopimeloyl-D-alanyl-D-alanine + ADP + phosphate + H(+)</text>
        <dbReference type="Rhea" id="RHEA:28374"/>
        <dbReference type="ChEBI" id="CHEBI:15378"/>
        <dbReference type="ChEBI" id="CHEBI:30616"/>
        <dbReference type="ChEBI" id="CHEBI:43474"/>
        <dbReference type="ChEBI" id="CHEBI:57822"/>
        <dbReference type="ChEBI" id="CHEBI:61386"/>
        <dbReference type="ChEBI" id="CHEBI:83905"/>
        <dbReference type="ChEBI" id="CHEBI:456216"/>
        <dbReference type="EC" id="6.3.2.10"/>
    </reaction>
</comment>
<dbReference type="GO" id="GO:0005737">
    <property type="term" value="C:cytoplasm"/>
    <property type="evidence" value="ECO:0007669"/>
    <property type="project" value="UniProtKB-SubCell"/>
</dbReference>
<name>A0A0A0BUM6_9CELL</name>
<dbReference type="Gene3D" id="3.40.1390.10">
    <property type="entry name" value="MurE/MurF, N-terminal domain"/>
    <property type="match status" value="1"/>
</dbReference>
<evidence type="ECO:0000256" key="11">
    <source>
        <dbReference type="RuleBase" id="RU004136"/>
    </source>
</evidence>
<feature type="domain" description="Mur ligase C-terminal" evidence="13">
    <location>
        <begin position="324"/>
        <end position="450"/>
    </location>
</feature>
<evidence type="ECO:0000256" key="1">
    <source>
        <dbReference type="ARBA" id="ARBA00022490"/>
    </source>
</evidence>